<dbReference type="InterPro" id="IPR011701">
    <property type="entry name" value="MFS"/>
</dbReference>
<reference evidence="8 9" key="1">
    <citation type="submission" date="2024-09" db="EMBL/GenBank/DDBJ databases">
        <authorList>
            <person name="Sun Q."/>
            <person name="Mori K."/>
        </authorList>
    </citation>
    <scope>NUCLEOTIDE SEQUENCE [LARGE SCALE GENOMIC DNA]</scope>
    <source>
        <strain evidence="8 9">JCM 11201</strain>
    </source>
</reference>
<feature type="transmembrane region" description="Helical" evidence="6">
    <location>
        <begin position="234"/>
        <end position="254"/>
    </location>
</feature>
<feature type="transmembrane region" description="Helical" evidence="6">
    <location>
        <begin position="117"/>
        <end position="137"/>
    </location>
</feature>
<dbReference type="PROSITE" id="PS50850">
    <property type="entry name" value="MFS"/>
    <property type="match status" value="1"/>
</dbReference>
<dbReference type="PANTHER" id="PTHR23506:SF23">
    <property type="entry name" value="GH10249P"/>
    <property type="match status" value="1"/>
</dbReference>
<evidence type="ECO:0000259" key="7">
    <source>
        <dbReference type="PROSITE" id="PS50850"/>
    </source>
</evidence>
<evidence type="ECO:0000256" key="1">
    <source>
        <dbReference type="ARBA" id="ARBA00004651"/>
    </source>
</evidence>
<feature type="transmembrane region" description="Helical" evidence="6">
    <location>
        <begin position="266"/>
        <end position="287"/>
    </location>
</feature>
<feature type="transmembrane region" description="Helical" evidence="6">
    <location>
        <begin position="20"/>
        <end position="36"/>
    </location>
</feature>
<comment type="subcellular location">
    <subcellularLocation>
        <location evidence="1">Cell membrane</location>
        <topology evidence="1">Multi-pass membrane protein</topology>
    </subcellularLocation>
</comment>
<evidence type="ECO:0000256" key="3">
    <source>
        <dbReference type="ARBA" id="ARBA00022692"/>
    </source>
</evidence>
<dbReference type="InterPro" id="IPR036259">
    <property type="entry name" value="MFS_trans_sf"/>
</dbReference>
<protein>
    <submittedName>
        <fullName evidence="8">MFS transporter</fullName>
    </submittedName>
</protein>
<feature type="transmembrane region" description="Helical" evidence="6">
    <location>
        <begin position="387"/>
        <end position="406"/>
    </location>
</feature>
<feature type="transmembrane region" description="Helical" evidence="6">
    <location>
        <begin position="149"/>
        <end position="167"/>
    </location>
</feature>
<feature type="transmembrane region" description="Helical" evidence="6">
    <location>
        <begin position="179"/>
        <end position="197"/>
    </location>
</feature>
<evidence type="ECO:0000256" key="2">
    <source>
        <dbReference type="ARBA" id="ARBA00022448"/>
    </source>
</evidence>
<dbReference type="Gene3D" id="1.20.1250.20">
    <property type="entry name" value="MFS general substrate transporter like domains"/>
    <property type="match status" value="2"/>
</dbReference>
<evidence type="ECO:0000256" key="5">
    <source>
        <dbReference type="ARBA" id="ARBA00023136"/>
    </source>
</evidence>
<sequence>MNAVGRKQNFLDRLGIPSNLIWGFIGITLFMIGDGLEAGWLSPYLIKNGLTMQQSAFLYTVYGIALTISSWLSGIFVQTWGPRKAMTIGLTAFIVGTIGFAGWGLPNNEYVVMLATYALRGVGYPLFSYSFIVWITYRSPEQKLGSAVGWFWFAFTLGLNVLGSYYSSYVIPRIGEIPTLWSALIFVSLGGLCAIVLNKDKFDGQVMDKNTSKLKELAKGITIMFENPRIAIGGVIRTINTTASFGFVVFFPSYVGQYGFTISEWLQIYGTLFSVNIICNLIFGIVGDKLGWRATVAWFGGVLCGVSIIAMYYTPQIVGHNYWVMTIVASLFGAGLAGYVPLSALMPSLAPDNKGAAMSILNLGAGLSAFVGPALVGLFIGSIGAGGVIWIFASLYFVSAVLTKFLKAAKQSTIANYEVKQEWTAG</sequence>
<dbReference type="EMBL" id="JBHMAF010000071">
    <property type="protein sequence ID" value="MFB9759419.1"/>
    <property type="molecule type" value="Genomic_DNA"/>
</dbReference>
<name>A0ABV5WFN5_9BACI</name>
<keyword evidence="2" id="KW-0813">Transport</keyword>
<accession>A0ABV5WFN5</accession>
<feature type="transmembrane region" description="Helical" evidence="6">
    <location>
        <begin position="294"/>
        <end position="314"/>
    </location>
</feature>
<feature type="transmembrane region" description="Helical" evidence="6">
    <location>
        <begin position="360"/>
        <end position="381"/>
    </location>
</feature>
<evidence type="ECO:0000256" key="6">
    <source>
        <dbReference type="SAM" id="Phobius"/>
    </source>
</evidence>
<dbReference type="RefSeq" id="WP_379949728.1">
    <property type="nucleotide sequence ID" value="NZ_JBHMAF010000071.1"/>
</dbReference>
<dbReference type="InterPro" id="IPR004748">
    <property type="entry name" value="Polyol_permease-like"/>
</dbReference>
<dbReference type="InterPro" id="IPR020846">
    <property type="entry name" value="MFS_dom"/>
</dbReference>
<evidence type="ECO:0000313" key="8">
    <source>
        <dbReference type="EMBL" id="MFB9759419.1"/>
    </source>
</evidence>
<dbReference type="NCBIfam" id="TIGR00897">
    <property type="entry name" value="2A0118"/>
    <property type="match status" value="1"/>
</dbReference>
<feature type="transmembrane region" description="Helical" evidence="6">
    <location>
        <begin position="56"/>
        <end position="76"/>
    </location>
</feature>
<keyword evidence="4 6" id="KW-1133">Transmembrane helix</keyword>
<proteinExistence type="predicted"/>
<dbReference type="InterPro" id="IPR050930">
    <property type="entry name" value="MFS_Vesicular_Transporter"/>
</dbReference>
<dbReference type="PANTHER" id="PTHR23506">
    <property type="entry name" value="GH10249P"/>
    <property type="match status" value="1"/>
</dbReference>
<dbReference type="Pfam" id="PF07690">
    <property type="entry name" value="MFS_1"/>
    <property type="match status" value="1"/>
</dbReference>
<dbReference type="Proteomes" id="UP001589609">
    <property type="component" value="Unassembled WGS sequence"/>
</dbReference>
<organism evidence="8 9">
    <name type="scientific">Ectobacillus funiculus</name>
    <dbReference type="NCBI Taxonomy" id="137993"/>
    <lineage>
        <taxon>Bacteria</taxon>
        <taxon>Bacillati</taxon>
        <taxon>Bacillota</taxon>
        <taxon>Bacilli</taxon>
        <taxon>Bacillales</taxon>
        <taxon>Bacillaceae</taxon>
        <taxon>Ectobacillus</taxon>
    </lineage>
</organism>
<evidence type="ECO:0000313" key="9">
    <source>
        <dbReference type="Proteomes" id="UP001589609"/>
    </source>
</evidence>
<keyword evidence="9" id="KW-1185">Reference proteome</keyword>
<evidence type="ECO:0000256" key="4">
    <source>
        <dbReference type="ARBA" id="ARBA00022989"/>
    </source>
</evidence>
<keyword evidence="3 6" id="KW-0812">Transmembrane</keyword>
<feature type="domain" description="Major facilitator superfamily (MFS) profile" evidence="7">
    <location>
        <begin position="19"/>
        <end position="411"/>
    </location>
</feature>
<feature type="transmembrane region" description="Helical" evidence="6">
    <location>
        <begin position="88"/>
        <end position="105"/>
    </location>
</feature>
<comment type="caution">
    <text evidence="8">The sequence shown here is derived from an EMBL/GenBank/DDBJ whole genome shotgun (WGS) entry which is preliminary data.</text>
</comment>
<dbReference type="CDD" id="cd17337">
    <property type="entry name" value="MFS_CsbX"/>
    <property type="match status" value="1"/>
</dbReference>
<dbReference type="SUPFAM" id="SSF103473">
    <property type="entry name" value="MFS general substrate transporter"/>
    <property type="match status" value="1"/>
</dbReference>
<gene>
    <name evidence="8" type="ORF">ACFFMS_13385</name>
</gene>
<keyword evidence="5 6" id="KW-0472">Membrane</keyword>
<feature type="transmembrane region" description="Helical" evidence="6">
    <location>
        <begin position="320"/>
        <end position="340"/>
    </location>
</feature>